<evidence type="ECO:0000256" key="2">
    <source>
        <dbReference type="ARBA" id="ARBA00023015"/>
    </source>
</evidence>
<dbReference type="GO" id="GO:0003677">
    <property type="term" value="F:DNA binding"/>
    <property type="evidence" value="ECO:0007669"/>
    <property type="project" value="UniProtKB-KW"/>
</dbReference>
<evidence type="ECO:0000256" key="1">
    <source>
        <dbReference type="ARBA" id="ARBA00009437"/>
    </source>
</evidence>
<dbReference type="InterPro" id="IPR000847">
    <property type="entry name" value="LysR_HTH_N"/>
</dbReference>
<dbReference type="PANTHER" id="PTHR30346">
    <property type="entry name" value="TRANSCRIPTIONAL DUAL REGULATOR HCAR-RELATED"/>
    <property type="match status" value="1"/>
</dbReference>
<sequence length="299" mass="32530">MIDLTALRSLEAVDQFGSVVAAADELGFTPSAVSQQIKRLERQSGVELLERVGRGVILTGPGRLLVEQGSRIAADLERLETDLHAHAGEVVGEIGLAGFSTAMRGLIGPVAAALMREHPGLRLRLSELEPWDAVDQVATGQADVALVHRWGDVVLEIPGHLDRRTVHHDEAEVILHQDHPLADRRRLTPTDLAEERWIATPEGTICRQWLHRMYAGTGALPRIEHVAMEFASHLELVSAGLGIALIPRLGRAPLPVNTRAIRVTDPVPTRETLAIWRRTQDRSPAVRAIVAALADAGSL</sequence>
<evidence type="ECO:0000259" key="5">
    <source>
        <dbReference type="PROSITE" id="PS50931"/>
    </source>
</evidence>
<dbReference type="AlphaFoldDB" id="A0A3N0CJS0"/>
<dbReference type="Pfam" id="PF03466">
    <property type="entry name" value="LysR_substrate"/>
    <property type="match status" value="1"/>
</dbReference>
<gene>
    <name evidence="6" type="ORF">EFK50_16375</name>
</gene>
<dbReference type="PANTHER" id="PTHR30346:SF29">
    <property type="entry name" value="LYSR SUBSTRATE-BINDING"/>
    <property type="match status" value="1"/>
</dbReference>
<comment type="caution">
    <text evidence="6">The sequence shown here is derived from an EMBL/GenBank/DDBJ whole genome shotgun (WGS) entry which is preliminary data.</text>
</comment>
<dbReference type="Proteomes" id="UP000267128">
    <property type="component" value="Unassembled WGS sequence"/>
</dbReference>
<proteinExistence type="inferred from homology"/>
<evidence type="ECO:0000313" key="7">
    <source>
        <dbReference type="Proteomes" id="UP000267128"/>
    </source>
</evidence>
<accession>A0A3N0CJS0</accession>
<dbReference type="SUPFAM" id="SSF46785">
    <property type="entry name" value="Winged helix' DNA-binding domain"/>
    <property type="match status" value="1"/>
</dbReference>
<keyword evidence="2" id="KW-0805">Transcription regulation</keyword>
<keyword evidence="7" id="KW-1185">Reference proteome</keyword>
<dbReference type="Gene3D" id="3.40.190.10">
    <property type="entry name" value="Periplasmic binding protein-like II"/>
    <property type="match status" value="2"/>
</dbReference>
<evidence type="ECO:0000256" key="3">
    <source>
        <dbReference type="ARBA" id="ARBA00023125"/>
    </source>
</evidence>
<dbReference type="GO" id="GO:0003700">
    <property type="term" value="F:DNA-binding transcription factor activity"/>
    <property type="evidence" value="ECO:0007669"/>
    <property type="project" value="InterPro"/>
</dbReference>
<dbReference type="InterPro" id="IPR036388">
    <property type="entry name" value="WH-like_DNA-bd_sf"/>
</dbReference>
<name>A0A3N0CJS0_9ACTN</name>
<dbReference type="CDD" id="cd08423">
    <property type="entry name" value="PBP2_LTTR_like_6"/>
    <property type="match status" value="1"/>
</dbReference>
<dbReference type="SUPFAM" id="SSF53850">
    <property type="entry name" value="Periplasmic binding protein-like II"/>
    <property type="match status" value="1"/>
</dbReference>
<keyword evidence="3" id="KW-0238">DNA-binding</keyword>
<dbReference type="OrthoDB" id="4131546at2"/>
<evidence type="ECO:0000256" key="4">
    <source>
        <dbReference type="ARBA" id="ARBA00023163"/>
    </source>
</evidence>
<evidence type="ECO:0000313" key="6">
    <source>
        <dbReference type="EMBL" id="RNL63266.1"/>
    </source>
</evidence>
<organism evidence="6 7">
    <name type="scientific">Nocardioides marmoriginsengisoli</name>
    <dbReference type="NCBI Taxonomy" id="661483"/>
    <lineage>
        <taxon>Bacteria</taxon>
        <taxon>Bacillati</taxon>
        <taxon>Actinomycetota</taxon>
        <taxon>Actinomycetes</taxon>
        <taxon>Propionibacteriales</taxon>
        <taxon>Nocardioidaceae</taxon>
        <taxon>Nocardioides</taxon>
    </lineage>
</organism>
<dbReference type="RefSeq" id="WP_123228559.1">
    <property type="nucleotide sequence ID" value="NZ_RJSE01000007.1"/>
</dbReference>
<dbReference type="InterPro" id="IPR005119">
    <property type="entry name" value="LysR_subst-bd"/>
</dbReference>
<dbReference type="Gene3D" id="1.10.10.10">
    <property type="entry name" value="Winged helix-like DNA-binding domain superfamily/Winged helix DNA-binding domain"/>
    <property type="match status" value="1"/>
</dbReference>
<dbReference type="PROSITE" id="PS50931">
    <property type="entry name" value="HTH_LYSR"/>
    <property type="match status" value="1"/>
</dbReference>
<protein>
    <submittedName>
        <fullName evidence="6">LysR family transcriptional regulator</fullName>
    </submittedName>
</protein>
<dbReference type="Pfam" id="PF00126">
    <property type="entry name" value="HTH_1"/>
    <property type="match status" value="1"/>
</dbReference>
<comment type="similarity">
    <text evidence="1">Belongs to the LysR transcriptional regulatory family.</text>
</comment>
<feature type="domain" description="HTH lysR-type" evidence="5">
    <location>
        <begin position="2"/>
        <end position="59"/>
    </location>
</feature>
<dbReference type="InterPro" id="IPR036390">
    <property type="entry name" value="WH_DNA-bd_sf"/>
</dbReference>
<keyword evidence="4" id="KW-0804">Transcription</keyword>
<dbReference type="EMBL" id="RJSE01000007">
    <property type="protein sequence ID" value="RNL63266.1"/>
    <property type="molecule type" value="Genomic_DNA"/>
</dbReference>
<reference evidence="6 7" key="1">
    <citation type="submission" date="2018-11" db="EMBL/GenBank/DDBJ databases">
        <authorList>
            <person name="Li F."/>
        </authorList>
    </citation>
    <scope>NUCLEOTIDE SEQUENCE [LARGE SCALE GENOMIC DNA]</scope>
    <source>
        <strain evidence="6 7">Gsoil 097</strain>
    </source>
</reference>
<dbReference type="GO" id="GO:0032993">
    <property type="term" value="C:protein-DNA complex"/>
    <property type="evidence" value="ECO:0007669"/>
    <property type="project" value="TreeGrafter"/>
</dbReference>